<evidence type="ECO:0000259" key="1">
    <source>
        <dbReference type="Pfam" id="PF13577"/>
    </source>
</evidence>
<reference evidence="2 3" key="1">
    <citation type="submission" date="2024-09" db="EMBL/GenBank/DDBJ databases">
        <authorList>
            <person name="Sun Q."/>
            <person name="Mori K."/>
        </authorList>
    </citation>
    <scope>NUCLEOTIDE SEQUENCE [LARGE SCALE GENOMIC DNA]</scope>
    <source>
        <strain evidence="2 3">CCM 7659</strain>
    </source>
</reference>
<proteinExistence type="predicted"/>
<protein>
    <submittedName>
        <fullName evidence="2">Nuclear transport factor 2 family protein</fullName>
    </submittedName>
</protein>
<dbReference type="Gene3D" id="3.10.450.50">
    <property type="match status" value="1"/>
</dbReference>
<dbReference type="SUPFAM" id="SSF54427">
    <property type="entry name" value="NTF2-like"/>
    <property type="match status" value="1"/>
</dbReference>
<organism evidence="2 3">
    <name type="scientific">Dietzia aerolata</name>
    <dbReference type="NCBI Taxonomy" id="595984"/>
    <lineage>
        <taxon>Bacteria</taxon>
        <taxon>Bacillati</taxon>
        <taxon>Actinomycetota</taxon>
        <taxon>Actinomycetes</taxon>
        <taxon>Mycobacteriales</taxon>
        <taxon>Dietziaceae</taxon>
        <taxon>Dietzia</taxon>
    </lineage>
</organism>
<dbReference type="InterPro" id="IPR032710">
    <property type="entry name" value="NTF2-like_dom_sf"/>
</dbReference>
<feature type="domain" description="SnoaL-like" evidence="1">
    <location>
        <begin position="7"/>
        <end position="146"/>
    </location>
</feature>
<comment type="caution">
    <text evidence="2">The sequence shown here is derived from an EMBL/GenBank/DDBJ whole genome shotgun (WGS) entry which is preliminary data.</text>
</comment>
<sequence>MDYEDKARAREAIEQLKYRYWRACDAKDPAGFRDCFVATGGQLDFGPLGRTDPDTMVGIFKQIALATASDGGPRILDMHHGFMPSINVEDPGSGDSGTGAGEPTRATGTWTLQFRQIDREKGTETLSTGEYSDVYVVEDGRWVMAECLFTPGWSVTRDLADATITYPEVSAHPGAATEGADS</sequence>
<evidence type="ECO:0000313" key="2">
    <source>
        <dbReference type="EMBL" id="MFB9258801.1"/>
    </source>
</evidence>
<accession>A0ABV5JM64</accession>
<name>A0ABV5JM64_9ACTN</name>
<dbReference type="RefSeq" id="WP_182632368.1">
    <property type="nucleotide sequence ID" value="NZ_JAALDM010000136.1"/>
</dbReference>
<dbReference type="InterPro" id="IPR037401">
    <property type="entry name" value="SnoaL-like"/>
</dbReference>
<keyword evidence="3" id="KW-1185">Reference proteome</keyword>
<dbReference type="Proteomes" id="UP001589700">
    <property type="component" value="Unassembled WGS sequence"/>
</dbReference>
<gene>
    <name evidence="2" type="ORF">ACFFVD_03200</name>
</gene>
<evidence type="ECO:0000313" key="3">
    <source>
        <dbReference type="Proteomes" id="UP001589700"/>
    </source>
</evidence>
<dbReference type="Pfam" id="PF13577">
    <property type="entry name" value="SnoaL_4"/>
    <property type="match status" value="1"/>
</dbReference>
<dbReference type="EMBL" id="JBHMDY010000002">
    <property type="protein sequence ID" value="MFB9258801.1"/>
    <property type="molecule type" value="Genomic_DNA"/>
</dbReference>